<dbReference type="Proteomes" id="UP000295500">
    <property type="component" value="Unassembled WGS sequence"/>
</dbReference>
<evidence type="ECO:0000313" key="3">
    <source>
        <dbReference type="Proteomes" id="UP000295500"/>
    </source>
</evidence>
<reference evidence="2 3" key="1">
    <citation type="submission" date="2019-03" db="EMBL/GenBank/DDBJ databases">
        <title>Genomic Encyclopedia of Type Strains, Phase IV (KMG-IV): sequencing the most valuable type-strain genomes for metagenomic binning, comparative biology and taxonomic classification.</title>
        <authorList>
            <person name="Goeker M."/>
        </authorList>
    </citation>
    <scope>NUCLEOTIDE SEQUENCE [LARGE SCALE GENOMIC DNA]</scope>
    <source>
        <strain evidence="2 3">DSM 28287</strain>
    </source>
</reference>
<proteinExistence type="predicted"/>
<feature type="transmembrane region" description="Helical" evidence="1">
    <location>
        <begin position="59"/>
        <end position="77"/>
    </location>
</feature>
<keyword evidence="1" id="KW-1133">Transmembrane helix</keyword>
<evidence type="ECO:0008006" key="4">
    <source>
        <dbReference type="Google" id="ProtNLM"/>
    </source>
</evidence>
<keyword evidence="1" id="KW-0472">Membrane</keyword>
<gene>
    <name evidence="2" type="ORF">EV211_1641</name>
</gene>
<dbReference type="EMBL" id="SNXO01000064">
    <property type="protein sequence ID" value="TDP45296.1"/>
    <property type="molecule type" value="Genomic_DNA"/>
</dbReference>
<sequence length="133" mass="14673">MEDFAGFIGWVICVCWVIALLNYFVKWIFKTWIVKLPKESGIRALYQLLMKIIVKYHRLVGTVAVTFAVGHMALQLVYDTLSITGIVAVAVIVLSGVTGIALSVKRRNGVLLAHRVFTFASLICLAIHVLVAG</sequence>
<feature type="transmembrane region" description="Helical" evidence="1">
    <location>
        <begin position="83"/>
        <end position="104"/>
    </location>
</feature>
<dbReference type="AlphaFoldDB" id="A0A4R6PXG7"/>
<feature type="transmembrane region" description="Helical" evidence="1">
    <location>
        <begin position="116"/>
        <end position="132"/>
    </location>
</feature>
<name>A0A4R6PXG7_9FIRM</name>
<evidence type="ECO:0000313" key="2">
    <source>
        <dbReference type="EMBL" id="TDP45296.1"/>
    </source>
</evidence>
<comment type="caution">
    <text evidence="2">The sequence shown here is derived from an EMBL/GenBank/DDBJ whole genome shotgun (WGS) entry which is preliminary data.</text>
</comment>
<feature type="transmembrane region" description="Helical" evidence="1">
    <location>
        <begin position="6"/>
        <end position="25"/>
    </location>
</feature>
<dbReference type="OrthoDB" id="2085228at2"/>
<protein>
    <recommendedName>
        <fullName evidence="4">Ferric reductase like protein</fullName>
    </recommendedName>
</protein>
<keyword evidence="3" id="KW-1185">Reference proteome</keyword>
<organism evidence="2 3">
    <name type="scientific">Aminicella lysinilytica</name>
    <dbReference type="NCBI Taxonomy" id="433323"/>
    <lineage>
        <taxon>Bacteria</taxon>
        <taxon>Bacillati</taxon>
        <taxon>Bacillota</taxon>
        <taxon>Clostridia</taxon>
        <taxon>Peptostreptococcales</taxon>
        <taxon>Anaerovoracaceae</taxon>
        <taxon>Aminicella</taxon>
    </lineage>
</organism>
<keyword evidence="1" id="KW-0812">Transmembrane</keyword>
<evidence type="ECO:0000256" key="1">
    <source>
        <dbReference type="SAM" id="Phobius"/>
    </source>
</evidence>
<accession>A0A4R6PXG7</accession>
<dbReference type="RefSeq" id="WP_133529346.1">
    <property type="nucleotide sequence ID" value="NZ_CALCQM010000044.1"/>
</dbReference>